<dbReference type="InterPro" id="IPR013587">
    <property type="entry name" value="Nitrate/nitrite_sensing"/>
</dbReference>
<evidence type="ECO:0000259" key="2">
    <source>
        <dbReference type="PROSITE" id="PS50921"/>
    </source>
</evidence>
<evidence type="ECO:0000313" key="4">
    <source>
        <dbReference type="Proteomes" id="UP000294593"/>
    </source>
</evidence>
<gene>
    <name evidence="3" type="ORF">EV672_103422</name>
</gene>
<evidence type="ECO:0000256" key="1">
    <source>
        <dbReference type="SAM" id="Coils"/>
    </source>
</evidence>
<dbReference type="Gene3D" id="1.10.10.10">
    <property type="entry name" value="Winged helix-like DNA-binding domain superfamily/Winged helix DNA-binding domain"/>
    <property type="match status" value="1"/>
</dbReference>
<reference evidence="3 4" key="1">
    <citation type="submission" date="2019-03" db="EMBL/GenBank/DDBJ databases">
        <title>Genomic Encyclopedia of Type Strains, Phase IV (KMG-IV): sequencing the most valuable type-strain genomes for metagenomic binning, comparative biology and taxonomic classification.</title>
        <authorList>
            <person name="Goeker M."/>
        </authorList>
    </citation>
    <scope>NUCLEOTIDE SEQUENCE [LARGE SCALE GENOMIC DNA]</scope>
    <source>
        <strain evidence="3 4">DSM 11901</strain>
    </source>
</reference>
<organism evidence="3 4">
    <name type="scientific">Aquabacterium commune</name>
    <dbReference type="NCBI Taxonomy" id="70586"/>
    <lineage>
        <taxon>Bacteria</taxon>
        <taxon>Pseudomonadati</taxon>
        <taxon>Pseudomonadota</taxon>
        <taxon>Betaproteobacteria</taxon>
        <taxon>Burkholderiales</taxon>
        <taxon>Aquabacterium</taxon>
    </lineage>
</organism>
<protein>
    <submittedName>
        <fullName evidence="3">Response regulator receiver and ANTAR domain protein</fullName>
    </submittedName>
</protein>
<dbReference type="Pfam" id="PF03861">
    <property type="entry name" value="ANTAR"/>
    <property type="match status" value="1"/>
</dbReference>
<dbReference type="SMART" id="SM01012">
    <property type="entry name" value="ANTAR"/>
    <property type="match status" value="1"/>
</dbReference>
<dbReference type="EMBL" id="SNXW01000003">
    <property type="protein sequence ID" value="TDP84848.1"/>
    <property type="molecule type" value="Genomic_DNA"/>
</dbReference>
<dbReference type="InterPro" id="IPR036388">
    <property type="entry name" value="WH-like_DNA-bd_sf"/>
</dbReference>
<name>A0A4V3CW40_9BURK</name>
<dbReference type="Proteomes" id="UP000294593">
    <property type="component" value="Unassembled WGS sequence"/>
</dbReference>
<keyword evidence="1" id="KW-0175">Coiled coil</keyword>
<dbReference type="InterPro" id="IPR005561">
    <property type="entry name" value="ANTAR"/>
</dbReference>
<sequence length="455" mass="48380">MGKNMNRSTSDFIVRARELELQAMQHLAARAALVEVIGKLVHALQWERGASSIYLASGGRSFDAERTEVVALAEPLAQALRTAFAAQLDAGSAASAQMVSTMGWVLLDLDSLGPLRAAIAQKAPSVGDAMGGFSRVIAGLIELVFQLADGATDPAISRLLVTLVHLLQVKEAAGQERAVGASLLACGVCSELAQQRFIHLINAQERAGDVLLDFIDADLRPHWDDAQNSPNTAQLERLRRGLCMAKVDQVLDAAQSTVWFDVSSKRLADLGVLEAALTARLQANCQAAIAAARQDLADSTGLVQRLRQNPSPHAQAADRYFSEEGQPASVPVLATKGDAAPAADAGQAVAASSRIASLQDLLQQQTDKLAQTEQELRKAKQTIHDRKVIERAKGALMSRLGMTEDAAYRALQKAAMDHNKRLLDVAEATLALTDIALANTQASPSNLTQPASGTP</sequence>
<keyword evidence="4" id="KW-1185">Reference proteome</keyword>
<dbReference type="PROSITE" id="PS50921">
    <property type="entry name" value="ANTAR"/>
    <property type="match status" value="1"/>
</dbReference>
<evidence type="ECO:0000313" key="3">
    <source>
        <dbReference type="EMBL" id="TDP84848.1"/>
    </source>
</evidence>
<proteinExistence type="predicted"/>
<feature type="domain" description="ANTAR" evidence="2">
    <location>
        <begin position="369"/>
        <end position="430"/>
    </location>
</feature>
<dbReference type="Pfam" id="PF08376">
    <property type="entry name" value="NIT"/>
    <property type="match status" value="1"/>
</dbReference>
<dbReference type="InterPro" id="IPR011006">
    <property type="entry name" value="CheY-like_superfamily"/>
</dbReference>
<comment type="caution">
    <text evidence="3">The sequence shown here is derived from an EMBL/GenBank/DDBJ whole genome shotgun (WGS) entry which is preliminary data.</text>
</comment>
<dbReference type="SUPFAM" id="SSF52172">
    <property type="entry name" value="CheY-like"/>
    <property type="match status" value="1"/>
</dbReference>
<dbReference type="GO" id="GO:0003723">
    <property type="term" value="F:RNA binding"/>
    <property type="evidence" value="ECO:0007669"/>
    <property type="project" value="InterPro"/>
</dbReference>
<accession>A0A4V3CW40</accession>
<feature type="coiled-coil region" evidence="1">
    <location>
        <begin position="355"/>
        <end position="382"/>
    </location>
</feature>
<dbReference type="AlphaFoldDB" id="A0A4V3CW40"/>